<dbReference type="EMBL" id="CP032627">
    <property type="protein sequence ID" value="AYF99844.1"/>
    <property type="molecule type" value="Genomic_DNA"/>
</dbReference>
<evidence type="ECO:0000313" key="1">
    <source>
        <dbReference type="EMBL" id="AYF99844.1"/>
    </source>
</evidence>
<dbReference type="AlphaFoldDB" id="A0A387B7S3"/>
<proteinExistence type="predicted"/>
<reference evidence="1 2" key="1">
    <citation type="submission" date="2018-09" db="EMBL/GenBank/DDBJ databases">
        <title>Genome sequencing of strain 1JSPR-7.</title>
        <authorList>
            <person name="Heo J."/>
            <person name="Kim S.-J."/>
            <person name="Kwon S.-W."/>
        </authorList>
    </citation>
    <scope>NUCLEOTIDE SEQUENCE [LARGE SCALE GENOMIC DNA]</scope>
    <source>
        <strain evidence="1 2">1JSPR-7</strain>
    </source>
</reference>
<evidence type="ECO:0000313" key="2">
    <source>
        <dbReference type="Proteomes" id="UP000269374"/>
    </source>
</evidence>
<protein>
    <submittedName>
        <fullName evidence="1">Uncharacterized protein</fullName>
    </submittedName>
</protein>
<gene>
    <name evidence="1" type="ORF">D7I46_01345</name>
</gene>
<keyword evidence="2" id="KW-1185">Reference proteome</keyword>
<dbReference type="KEGG" id="lact:D7I46_01345"/>
<sequence>MSKTIKAVGLKMNVNRIKGLPDGIKNAYLKRVATNGELIFVGNTNDAAKWEENNENIKKLERFAKEHELEFAWFELEEHSASKITKQSNGLTLETTATALSEKEAEKMLEQVSGIEITGSPVK</sequence>
<dbReference type="RefSeq" id="WP_120771233.1">
    <property type="nucleotide sequence ID" value="NZ_CP032627.1"/>
</dbReference>
<name>A0A387B7S3_9LACT</name>
<dbReference type="Proteomes" id="UP000269374">
    <property type="component" value="Chromosome"/>
</dbReference>
<accession>A0A387B7S3</accession>
<organism evidence="1 2">
    <name type="scientific">Lactococcus allomyrinae</name>
    <dbReference type="NCBI Taxonomy" id="2419773"/>
    <lineage>
        <taxon>Bacteria</taxon>
        <taxon>Bacillati</taxon>
        <taxon>Bacillota</taxon>
        <taxon>Bacilli</taxon>
        <taxon>Lactobacillales</taxon>
        <taxon>Streptococcaceae</taxon>
        <taxon>Lactococcus</taxon>
    </lineage>
</organism>